<feature type="transmembrane region" description="Helical" evidence="1">
    <location>
        <begin position="113"/>
        <end position="137"/>
    </location>
</feature>
<accession>A0A914CF43</accession>
<dbReference type="InterPro" id="IPR013783">
    <property type="entry name" value="Ig-like_fold"/>
</dbReference>
<evidence type="ECO:0000313" key="4">
    <source>
        <dbReference type="WBParaSite" id="ACRNAN_scaffold10080.g25802.t1"/>
    </source>
</evidence>
<keyword evidence="1" id="KW-0472">Membrane</keyword>
<keyword evidence="3" id="KW-1185">Reference proteome</keyword>
<evidence type="ECO:0000259" key="2">
    <source>
        <dbReference type="PROSITE" id="PS50835"/>
    </source>
</evidence>
<organism evidence="3 4">
    <name type="scientific">Acrobeloides nanus</name>
    <dbReference type="NCBI Taxonomy" id="290746"/>
    <lineage>
        <taxon>Eukaryota</taxon>
        <taxon>Metazoa</taxon>
        <taxon>Ecdysozoa</taxon>
        <taxon>Nematoda</taxon>
        <taxon>Chromadorea</taxon>
        <taxon>Rhabditida</taxon>
        <taxon>Tylenchina</taxon>
        <taxon>Cephalobomorpha</taxon>
        <taxon>Cephaloboidea</taxon>
        <taxon>Cephalobidae</taxon>
        <taxon>Acrobeloides</taxon>
    </lineage>
</organism>
<dbReference type="AlphaFoldDB" id="A0A914CF43"/>
<keyword evidence="1" id="KW-1133">Transmembrane helix</keyword>
<feature type="domain" description="Ig-like" evidence="2">
    <location>
        <begin position="2"/>
        <end position="95"/>
    </location>
</feature>
<dbReference type="PROSITE" id="PS50835">
    <property type="entry name" value="IG_LIKE"/>
    <property type="match status" value="1"/>
</dbReference>
<dbReference type="Proteomes" id="UP000887540">
    <property type="component" value="Unplaced"/>
</dbReference>
<protein>
    <submittedName>
        <fullName evidence="4">Ig-like domain-containing protein</fullName>
    </submittedName>
</protein>
<reference evidence="4" key="1">
    <citation type="submission" date="2022-11" db="UniProtKB">
        <authorList>
            <consortium name="WormBaseParasite"/>
        </authorList>
    </citation>
    <scope>IDENTIFICATION</scope>
</reference>
<dbReference type="WBParaSite" id="ACRNAN_scaffold10080.g25802.t1">
    <property type="protein sequence ID" value="ACRNAN_scaffold10080.g25802.t1"/>
    <property type="gene ID" value="ACRNAN_scaffold10080.g25802"/>
</dbReference>
<sequence length="190" mass="21179">MPALIISPSSEALQNLPEGKDISLHCKMNADFHDCILCLVVMEWRDSRNQLLLHARYNKSSRIRPEIVYTIHDPIVGNTGNYTCLATVSVIQYLTLDVNSTVHVDIAQDNNTILWIATLIVVLILGISVVYCCMSLIRSPSDLCSQAKRKDSYNVEEAARQYYSLGVLKYGDTATFGGDIGLKDNERAIL</sequence>
<dbReference type="InterPro" id="IPR036179">
    <property type="entry name" value="Ig-like_dom_sf"/>
</dbReference>
<keyword evidence="1" id="KW-0812">Transmembrane</keyword>
<dbReference type="SUPFAM" id="SSF48726">
    <property type="entry name" value="Immunoglobulin"/>
    <property type="match status" value="1"/>
</dbReference>
<proteinExistence type="predicted"/>
<name>A0A914CF43_9BILA</name>
<evidence type="ECO:0000313" key="3">
    <source>
        <dbReference type="Proteomes" id="UP000887540"/>
    </source>
</evidence>
<dbReference type="Gene3D" id="2.60.40.10">
    <property type="entry name" value="Immunoglobulins"/>
    <property type="match status" value="1"/>
</dbReference>
<evidence type="ECO:0000256" key="1">
    <source>
        <dbReference type="SAM" id="Phobius"/>
    </source>
</evidence>
<dbReference type="InterPro" id="IPR007110">
    <property type="entry name" value="Ig-like_dom"/>
</dbReference>